<gene>
    <name evidence="12" type="ORF">ACFFNY_30235</name>
</gene>
<evidence type="ECO:0000256" key="5">
    <source>
        <dbReference type="ARBA" id="ARBA00022723"/>
    </source>
</evidence>
<dbReference type="Gene3D" id="3.40.640.10">
    <property type="entry name" value="Type I PLP-dependent aspartate aminotransferase-like (Major domain)"/>
    <property type="match status" value="1"/>
</dbReference>
<comment type="caution">
    <text evidence="12">The sequence shown here is derived from an EMBL/GenBank/DDBJ whole genome shotgun (WGS) entry which is preliminary data.</text>
</comment>
<comment type="catalytic activity">
    <reaction evidence="9">
        <text>(sulfur carrier)-H + L-cysteine = (sulfur carrier)-SH + L-alanine</text>
        <dbReference type="Rhea" id="RHEA:43892"/>
        <dbReference type="Rhea" id="RHEA-COMP:14737"/>
        <dbReference type="Rhea" id="RHEA-COMP:14739"/>
        <dbReference type="ChEBI" id="CHEBI:29917"/>
        <dbReference type="ChEBI" id="CHEBI:35235"/>
        <dbReference type="ChEBI" id="CHEBI:57972"/>
        <dbReference type="ChEBI" id="CHEBI:64428"/>
        <dbReference type="EC" id="2.8.1.7"/>
    </reaction>
</comment>
<evidence type="ECO:0000256" key="4">
    <source>
        <dbReference type="ARBA" id="ARBA00022679"/>
    </source>
</evidence>
<sequence length="387" mass="42572">MDSISFINGIVYLDNAATTPCDPRVIDAMHPYWFNNFGNPSSPHILGQLAKQVIEDCRCEINENLHGSGTIICTSGSTESNNLAILSAFKFTKEQLRRRKVLCLSTEHKSIINSVQYYGEHLNIEVIWIPVTPTGIIDMDWLFSELDHSVGAVIVQLANSETGVIQDIRRISEACHQVGAVCVSDITQAIGKIKINIDYLGIDFATFTAHKFYGPKGIGALYVSPRMKVAQLIYGGGQEKGVRPGTENVAGLVGMTTALRLCIEEHDIMTSRVNELRNSLFSVLERVGDIRWNGMGAPLLPSHLNITISGVNAQDLMLRSRNIAFSAGSACNTATNLPSPVLLSMGMTKEEAEQTIRLTIGRFNTEQEIEIVSKILILNINDIRNLK</sequence>
<dbReference type="PIRSF" id="PIRSF005572">
    <property type="entry name" value="NifS"/>
    <property type="match status" value="1"/>
</dbReference>
<dbReference type="Proteomes" id="UP001589619">
    <property type="component" value="Unassembled WGS sequence"/>
</dbReference>
<dbReference type="InterPro" id="IPR016454">
    <property type="entry name" value="Cysteine_dSase"/>
</dbReference>
<dbReference type="PROSITE" id="PS00595">
    <property type="entry name" value="AA_TRANSFER_CLASS_5"/>
    <property type="match status" value="1"/>
</dbReference>
<dbReference type="PANTHER" id="PTHR11601:SF34">
    <property type="entry name" value="CYSTEINE DESULFURASE"/>
    <property type="match status" value="1"/>
</dbReference>
<dbReference type="PANTHER" id="PTHR11601">
    <property type="entry name" value="CYSTEINE DESULFURYLASE FAMILY MEMBER"/>
    <property type="match status" value="1"/>
</dbReference>
<protein>
    <recommendedName>
        <fullName evidence="3">cysteine desulfurase</fullName>
        <ecNumber evidence="3">2.8.1.7</ecNumber>
    </recommendedName>
</protein>
<dbReference type="InterPro" id="IPR015422">
    <property type="entry name" value="PyrdxlP-dep_Trfase_small"/>
</dbReference>
<name>A0ABV5W5N1_9BACL</name>
<keyword evidence="7" id="KW-0408">Iron</keyword>
<evidence type="ECO:0000259" key="11">
    <source>
        <dbReference type="Pfam" id="PF00266"/>
    </source>
</evidence>
<evidence type="ECO:0000256" key="9">
    <source>
        <dbReference type="ARBA" id="ARBA00050776"/>
    </source>
</evidence>
<evidence type="ECO:0000256" key="10">
    <source>
        <dbReference type="RuleBase" id="RU004504"/>
    </source>
</evidence>
<dbReference type="InterPro" id="IPR015424">
    <property type="entry name" value="PyrdxlP-dep_Trfase"/>
</dbReference>
<accession>A0ABV5W5N1</accession>
<reference evidence="12 13" key="1">
    <citation type="submission" date="2024-09" db="EMBL/GenBank/DDBJ databases">
        <authorList>
            <person name="Sun Q."/>
            <person name="Mori K."/>
        </authorList>
    </citation>
    <scope>NUCLEOTIDE SEQUENCE [LARGE SCALE GENOMIC DNA]</scope>
    <source>
        <strain evidence="12 13">JCM 12520</strain>
    </source>
</reference>
<dbReference type="EMBL" id="JBHMAG010000019">
    <property type="protein sequence ID" value="MFB9755882.1"/>
    <property type="molecule type" value="Genomic_DNA"/>
</dbReference>
<dbReference type="InterPro" id="IPR015421">
    <property type="entry name" value="PyrdxlP-dep_Trfase_major"/>
</dbReference>
<keyword evidence="4" id="KW-0808">Transferase</keyword>
<evidence type="ECO:0000256" key="6">
    <source>
        <dbReference type="ARBA" id="ARBA00022898"/>
    </source>
</evidence>
<keyword evidence="8" id="KW-0411">Iron-sulfur</keyword>
<dbReference type="InterPro" id="IPR020578">
    <property type="entry name" value="Aminotrans_V_PyrdxlP_BS"/>
</dbReference>
<evidence type="ECO:0000256" key="1">
    <source>
        <dbReference type="ARBA" id="ARBA00001933"/>
    </source>
</evidence>
<evidence type="ECO:0000256" key="2">
    <source>
        <dbReference type="ARBA" id="ARBA00006490"/>
    </source>
</evidence>
<evidence type="ECO:0000256" key="3">
    <source>
        <dbReference type="ARBA" id="ARBA00012239"/>
    </source>
</evidence>
<evidence type="ECO:0000313" key="12">
    <source>
        <dbReference type="EMBL" id="MFB9755882.1"/>
    </source>
</evidence>
<proteinExistence type="inferred from homology"/>
<dbReference type="RefSeq" id="WP_344915545.1">
    <property type="nucleotide sequence ID" value="NZ_BAAAYO010000015.1"/>
</dbReference>
<evidence type="ECO:0000256" key="7">
    <source>
        <dbReference type="ARBA" id="ARBA00023004"/>
    </source>
</evidence>
<organism evidence="12 13">
    <name type="scientific">Paenibacillus hodogayensis</name>
    <dbReference type="NCBI Taxonomy" id="279208"/>
    <lineage>
        <taxon>Bacteria</taxon>
        <taxon>Bacillati</taxon>
        <taxon>Bacillota</taxon>
        <taxon>Bacilli</taxon>
        <taxon>Bacillales</taxon>
        <taxon>Paenibacillaceae</taxon>
        <taxon>Paenibacillus</taxon>
    </lineage>
</organism>
<comment type="similarity">
    <text evidence="2">Belongs to the class-V pyridoxal-phosphate-dependent aminotransferase family. NifS/IscS subfamily.</text>
</comment>
<dbReference type="Gene3D" id="1.10.260.50">
    <property type="match status" value="1"/>
</dbReference>
<keyword evidence="5" id="KW-0479">Metal-binding</keyword>
<dbReference type="Gene3D" id="3.90.1150.10">
    <property type="entry name" value="Aspartate Aminotransferase, domain 1"/>
    <property type="match status" value="1"/>
</dbReference>
<feature type="domain" description="Aminotransferase class V" evidence="11">
    <location>
        <begin position="11"/>
        <end position="371"/>
    </location>
</feature>
<keyword evidence="6" id="KW-0663">Pyridoxal phosphate</keyword>
<dbReference type="EC" id="2.8.1.7" evidence="3"/>
<dbReference type="InterPro" id="IPR000192">
    <property type="entry name" value="Aminotrans_V_dom"/>
</dbReference>
<dbReference type="Pfam" id="PF00266">
    <property type="entry name" value="Aminotran_5"/>
    <property type="match status" value="1"/>
</dbReference>
<keyword evidence="13" id="KW-1185">Reference proteome</keyword>
<evidence type="ECO:0000313" key="13">
    <source>
        <dbReference type="Proteomes" id="UP001589619"/>
    </source>
</evidence>
<dbReference type="SUPFAM" id="SSF53383">
    <property type="entry name" value="PLP-dependent transferases"/>
    <property type="match status" value="1"/>
</dbReference>
<comment type="cofactor">
    <cofactor evidence="1 10">
        <name>pyridoxal 5'-phosphate</name>
        <dbReference type="ChEBI" id="CHEBI:597326"/>
    </cofactor>
</comment>
<evidence type="ECO:0000256" key="8">
    <source>
        <dbReference type="ARBA" id="ARBA00023014"/>
    </source>
</evidence>